<dbReference type="EMBL" id="UINC01003316">
    <property type="protein sequence ID" value="SVA05238.1"/>
    <property type="molecule type" value="Genomic_DNA"/>
</dbReference>
<comment type="similarity">
    <text evidence="2">Belongs to the KdsA family.</text>
</comment>
<comment type="catalytic activity">
    <reaction evidence="6">
        <text>D-arabinose 5-phosphate + phosphoenolpyruvate + H2O = 3-deoxy-alpha-D-manno-2-octulosonate-8-phosphate + phosphate</text>
        <dbReference type="Rhea" id="RHEA:14053"/>
        <dbReference type="ChEBI" id="CHEBI:15377"/>
        <dbReference type="ChEBI" id="CHEBI:43474"/>
        <dbReference type="ChEBI" id="CHEBI:57693"/>
        <dbReference type="ChEBI" id="CHEBI:58702"/>
        <dbReference type="ChEBI" id="CHEBI:85985"/>
        <dbReference type="EC" id="2.5.1.55"/>
    </reaction>
</comment>
<dbReference type="Gene3D" id="3.20.20.70">
    <property type="entry name" value="Aldolase class I"/>
    <property type="match status" value="1"/>
</dbReference>
<accession>A0A381SPK0</accession>
<dbReference type="NCBIfam" id="NF003543">
    <property type="entry name" value="PRK05198.1"/>
    <property type="match status" value="1"/>
</dbReference>
<evidence type="ECO:0000256" key="3">
    <source>
        <dbReference type="ARBA" id="ARBA00012693"/>
    </source>
</evidence>
<evidence type="ECO:0000256" key="2">
    <source>
        <dbReference type="ARBA" id="ARBA00010499"/>
    </source>
</evidence>
<dbReference type="GO" id="GO:0005737">
    <property type="term" value="C:cytoplasm"/>
    <property type="evidence" value="ECO:0007669"/>
    <property type="project" value="UniProtKB-SubCell"/>
</dbReference>
<evidence type="ECO:0000313" key="8">
    <source>
        <dbReference type="EMBL" id="SVA05238.1"/>
    </source>
</evidence>
<evidence type="ECO:0000259" key="7">
    <source>
        <dbReference type="Pfam" id="PF00793"/>
    </source>
</evidence>
<dbReference type="AlphaFoldDB" id="A0A381SPK0"/>
<reference evidence="8" key="1">
    <citation type="submission" date="2018-05" db="EMBL/GenBank/DDBJ databases">
        <authorList>
            <person name="Lanie J.A."/>
            <person name="Ng W.-L."/>
            <person name="Kazmierczak K.M."/>
            <person name="Andrzejewski T.M."/>
            <person name="Davidsen T.M."/>
            <person name="Wayne K.J."/>
            <person name="Tettelin H."/>
            <person name="Glass J.I."/>
            <person name="Rusch D."/>
            <person name="Podicherti R."/>
            <person name="Tsui H.-C.T."/>
            <person name="Winkler M.E."/>
        </authorList>
    </citation>
    <scope>NUCLEOTIDE SEQUENCE</scope>
</reference>
<evidence type="ECO:0000256" key="6">
    <source>
        <dbReference type="ARBA" id="ARBA00049112"/>
    </source>
</evidence>
<dbReference type="InterPro" id="IPR006218">
    <property type="entry name" value="DAHP1/KDSA"/>
</dbReference>
<dbReference type="InterPro" id="IPR013785">
    <property type="entry name" value="Aldolase_TIM"/>
</dbReference>
<comment type="subcellular location">
    <subcellularLocation>
        <location evidence="1">Cytoplasm</location>
    </subcellularLocation>
</comment>
<dbReference type="GO" id="GO:0008676">
    <property type="term" value="F:3-deoxy-8-phosphooctulonate synthase activity"/>
    <property type="evidence" value="ECO:0007669"/>
    <property type="project" value="UniProtKB-EC"/>
</dbReference>
<keyword evidence="5" id="KW-0808">Transferase</keyword>
<organism evidence="8">
    <name type="scientific">marine metagenome</name>
    <dbReference type="NCBI Taxonomy" id="408172"/>
    <lineage>
        <taxon>unclassified sequences</taxon>
        <taxon>metagenomes</taxon>
        <taxon>ecological metagenomes</taxon>
    </lineage>
</organism>
<name>A0A381SPK0_9ZZZZ</name>
<dbReference type="EC" id="2.5.1.55" evidence="3"/>
<proteinExistence type="inferred from homology"/>
<evidence type="ECO:0000256" key="5">
    <source>
        <dbReference type="ARBA" id="ARBA00022679"/>
    </source>
</evidence>
<feature type="domain" description="DAHP synthetase I/KDSA" evidence="7">
    <location>
        <begin position="14"/>
        <end position="259"/>
    </location>
</feature>
<gene>
    <name evidence="8" type="ORF">METZ01_LOCUS58092</name>
</gene>
<protein>
    <recommendedName>
        <fullName evidence="3">3-deoxy-8-phosphooctulonate synthase</fullName>
        <ecNumber evidence="3">2.5.1.55</ecNumber>
    </recommendedName>
</protein>
<dbReference type="HAMAP" id="MF_00056">
    <property type="entry name" value="KDO8P_synth"/>
    <property type="match status" value="1"/>
</dbReference>
<evidence type="ECO:0000256" key="1">
    <source>
        <dbReference type="ARBA" id="ARBA00004496"/>
    </source>
</evidence>
<dbReference type="PANTHER" id="PTHR21057">
    <property type="entry name" value="PHOSPHO-2-DEHYDRO-3-DEOXYHEPTONATE ALDOLASE"/>
    <property type="match status" value="1"/>
</dbReference>
<evidence type="ECO:0000256" key="4">
    <source>
        <dbReference type="ARBA" id="ARBA00022490"/>
    </source>
</evidence>
<sequence length="272" mass="29649">MKKIFVINSIEFGGTDLPIIAGPCVIESRDHVLRMAEKIKKSTTAIGLPMIFKSSFDKGNRSSHTSYRGPGLDEGLRILEEVKKSFDVPLTTDIHDAAQAKPVADIIDIIQIPAFLCRQGDILEAAVATGKTVNVKKGQFMSPWDMKNIIERVEHSRGEQLLLTERGTSFGYNNLVSDMRSIPIMKDLGVPVVFDATHSAQQPGGLGKMTGGTRELIPTLAKAAVAAGCDAVFMEVHDDPENALSDAATQWPLDMLDSILKSIIKILHARDQ</sequence>
<dbReference type="SUPFAM" id="SSF51569">
    <property type="entry name" value="Aldolase"/>
    <property type="match status" value="1"/>
</dbReference>
<dbReference type="Pfam" id="PF00793">
    <property type="entry name" value="DAHP_synth_1"/>
    <property type="match status" value="1"/>
</dbReference>
<keyword evidence="4" id="KW-0963">Cytoplasm</keyword>
<dbReference type="NCBIfam" id="TIGR01362">
    <property type="entry name" value="KDO8P_synth"/>
    <property type="match status" value="1"/>
</dbReference>
<dbReference type="InterPro" id="IPR006269">
    <property type="entry name" value="KDO8P_synthase"/>
</dbReference>